<feature type="repeat" description="CXXCXGXG motif" evidence="14">
    <location>
        <begin position="209"/>
        <end position="216"/>
    </location>
</feature>
<dbReference type="CDD" id="cd10747">
    <property type="entry name" value="DnaJ_C"/>
    <property type="match status" value="1"/>
</dbReference>
<accession>A0A518EUW9</accession>
<dbReference type="InterPro" id="IPR036869">
    <property type="entry name" value="J_dom_sf"/>
</dbReference>
<feature type="domain" description="J" evidence="16">
    <location>
        <begin position="6"/>
        <end position="71"/>
    </location>
</feature>
<dbReference type="AlphaFoldDB" id="A0A518EUW9"/>
<dbReference type="RefSeq" id="WP_145199591.1">
    <property type="nucleotide sequence ID" value="NZ_CP036434.1"/>
</dbReference>
<keyword evidence="4 14" id="KW-0235">DNA replication</keyword>
<comment type="cofactor">
    <cofactor evidence="14">
        <name>Zn(2+)</name>
        <dbReference type="ChEBI" id="CHEBI:29105"/>
    </cofactor>
    <text evidence="14">Binds 2 Zn(2+) ions per monomer.</text>
</comment>
<name>A0A518EUW9_9BACT</name>
<proteinExistence type="inferred from homology"/>
<dbReference type="Pfam" id="PF01556">
    <property type="entry name" value="DnaJ_C"/>
    <property type="match status" value="1"/>
</dbReference>
<organism evidence="18 19">
    <name type="scientific">Saltatorellus ferox</name>
    <dbReference type="NCBI Taxonomy" id="2528018"/>
    <lineage>
        <taxon>Bacteria</taxon>
        <taxon>Pseudomonadati</taxon>
        <taxon>Planctomycetota</taxon>
        <taxon>Planctomycetia</taxon>
        <taxon>Planctomycetia incertae sedis</taxon>
        <taxon>Saltatorellus</taxon>
    </lineage>
</organism>
<evidence type="ECO:0000256" key="6">
    <source>
        <dbReference type="ARBA" id="ARBA00022737"/>
    </source>
</evidence>
<dbReference type="Proteomes" id="UP000320390">
    <property type="component" value="Chromosome"/>
</dbReference>
<dbReference type="FunFam" id="1.10.287.110:FF:000034">
    <property type="entry name" value="Chaperone protein DnaJ"/>
    <property type="match status" value="1"/>
</dbReference>
<dbReference type="GO" id="GO:0005737">
    <property type="term" value="C:cytoplasm"/>
    <property type="evidence" value="ECO:0007669"/>
    <property type="project" value="UniProtKB-SubCell"/>
</dbReference>
<dbReference type="CDD" id="cd06257">
    <property type="entry name" value="DnaJ"/>
    <property type="match status" value="1"/>
</dbReference>
<evidence type="ECO:0000256" key="7">
    <source>
        <dbReference type="ARBA" id="ARBA00022771"/>
    </source>
</evidence>
<evidence type="ECO:0000256" key="13">
    <source>
        <dbReference type="ARBA" id="ARBA00067609"/>
    </source>
</evidence>
<dbReference type="PROSITE" id="PS51188">
    <property type="entry name" value="ZF_CR"/>
    <property type="match status" value="1"/>
</dbReference>
<feature type="binding site" evidence="14">
    <location>
        <position position="209"/>
    </location>
    <ligand>
        <name>Zn(2+)</name>
        <dbReference type="ChEBI" id="CHEBI:29105"/>
        <label>1</label>
    </ligand>
</feature>
<comment type="subunit">
    <text evidence="2 14">Homodimer.</text>
</comment>
<dbReference type="GO" id="GO:0051082">
    <property type="term" value="F:unfolded protein binding"/>
    <property type="evidence" value="ECO:0007669"/>
    <property type="project" value="UniProtKB-UniRule"/>
</dbReference>
<dbReference type="Gene3D" id="2.60.260.20">
    <property type="entry name" value="Urease metallochaperone UreE, N-terminal domain"/>
    <property type="match status" value="2"/>
</dbReference>
<dbReference type="SUPFAM" id="SSF49493">
    <property type="entry name" value="HSP40/DnaJ peptide-binding domain"/>
    <property type="match status" value="2"/>
</dbReference>
<gene>
    <name evidence="14 18" type="primary">dnaJ</name>
    <name evidence="18" type="ORF">Poly30_34300</name>
</gene>
<evidence type="ECO:0000259" key="17">
    <source>
        <dbReference type="PROSITE" id="PS51188"/>
    </source>
</evidence>
<keyword evidence="6 14" id="KW-0677">Repeat</keyword>
<dbReference type="EMBL" id="CP036434">
    <property type="protein sequence ID" value="QDV07895.1"/>
    <property type="molecule type" value="Genomic_DNA"/>
</dbReference>
<protein>
    <recommendedName>
        <fullName evidence="13 14">Chaperone protein DnaJ</fullName>
    </recommendedName>
</protein>
<keyword evidence="10 14" id="KW-0143">Chaperone</keyword>
<keyword evidence="8 14" id="KW-0862">Zinc</keyword>
<dbReference type="Pfam" id="PF00684">
    <property type="entry name" value="DnaJ_CXXCXGXG"/>
    <property type="match status" value="1"/>
</dbReference>
<evidence type="ECO:0000256" key="12">
    <source>
        <dbReference type="ARBA" id="ARBA00061004"/>
    </source>
</evidence>
<dbReference type="InterPro" id="IPR036410">
    <property type="entry name" value="HSP_DnaJ_Cys-rich_dom_sf"/>
</dbReference>
<evidence type="ECO:0000256" key="14">
    <source>
        <dbReference type="HAMAP-Rule" id="MF_01152"/>
    </source>
</evidence>
<feature type="binding site" evidence="14">
    <location>
        <position position="173"/>
    </location>
    <ligand>
        <name>Zn(2+)</name>
        <dbReference type="ChEBI" id="CHEBI:29105"/>
        <label>2</label>
    </ligand>
</feature>
<comment type="subcellular location">
    <subcellularLocation>
        <location evidence="1 14">Cytoplasm</location>
    </subcellularLocation>
</comment>
<dbReference type="SUPFAM" id="SSF57938">
    <property type="entry name" value="DnaJ/Hsp40 cysteine-rich domain"/>
    <property type="match status" value="1"/>
</dbReference>
<dbReference type="GO" id="GO:0009408">
    <property type="term" value="P:response to heat"/>
    <property type="evidence" value="ECO:0007669"/>
    <property type="project" value="InterPro"/>
</dbReference>
<sequence length="378" mass="40778">MSQKRDYYEVLGVPRDAAQADIKKAYRKLAMKYHPDQNPGDAEAEKKFKEAAEAYDIVSDPAKRQRYDQFGHQAFAQGAGGGGAGGFTNVEDIFSAFGDIFGGAGGAFGNMFGGGGGRRSRGPARGRDLRIVLDLTLEEIDEGVTKTVALKRMESCETCSGSGARPGTGKTTCSTCAGRGQVSRSAGFFQMASPCPTCRGAGEVIESPCQTCSGSGGVQSRTEIEIQVPPGVEEGVQLRVTGEGDAGPQGAQRGDLYCVIREKEHNVFQRSGPDVLMEVPFSFPQLALGDKVEIPTLRGKVEMTVPSGTQSGKVFRLRGQGLPRMEGRGKGDQLVRVFCEIPEKLTDRQKELLEEFHEIDGETSGKRSFFDRVTDYFK</sequence>
<keyword evidence="19" id="KW-1185">Reference proteome</keyword>
<dbReference type="InterPro" id="IPR001623">
    <property type="entry name" value="DnaJ_domain"/>
</dbReference>
<evidence type="ECO:0000256" key="11">
    <source>
        <dbReference type="ARBA" id="ARBA00053423"/>
    </source>
</evidence>
<evidence type="ECO:0000259" key="16">
    <source>
        <dbReference type="PROSITE" id="PS50076"/>
    </source>
</evidence>
<feature type="binding site" evidence="14">
    <location>
        <position position="212"/>
    </location>
    <ligand>
        <name>Zn(2+)</name>
        <dbReference type="ChEBI" id="CHEBI:29105"/>
        <label>1</label>
    </ligand>
</feature>
<dbReference type="OrthoDB" id="9779889at2"/>
<feature type="binding site" evidence="14">
    <location>
        <position position="198"/>
    </location>
    <ligand>
        <name>Zn(2+)</name>
        <dbReference type="ChEBI" id="CHEBI:29105"/>
        <label>2</label>
    </ligand>
</feature>
<evidence type="ECO:0000256" key="8">
    <source>
        <dbReference type="ARBA" id="ARBA00022833"/>
    </source>
</evidence>
<dbReference type="Pfam" id="PF00226">
    <property type="entry name" value="DnaJ"/>
    <property type="match status" value="1"/>
</dbReference>
<evidence type="ECO:0000256" key="3">
    <source>
        <dbReference type="ARBA" id="ARBA00022490"/>
    </source>
</evidence>
<dbReference type="PROSITE" id="PS50076">
    <property type="entry name" value="DNAJ_2"/>
    <property type="match status" value="1"/>
</dbReference>
<evidence type="ECO:0000313" key="18">
    <source>
        <dbReference type="EMBL" id="QDV07895.1"/>
    </source>
</evidence>
<feature type="binding site" evidence="14">
    <location>
        <position position="159"/>
    </location>
    <ligand>
        <name>Zn(2+)</name>
        <dbReference type="ChEBI" id="CHEBI:29105"/>
        <label>1</label>
    </ligand>
</feature>
<dbReference type="FunFam" id="2.60.260.20:FF:000004">
    <property type="entry name" value="Molecular chaperone DnaJ"/>
    <property type="match status" value="1"/>
</dbReference>
<dbReference type="InterPro" id="IPR002939">
    <property type="entry name" value="DnaJ_C"/>
</dbReference>
<evidence type="ECO:0000256" key="4">
    <source>
        <dbReference type="ARBA" id="ARBA00022705"/>
    </source>
</evidence>
<feature type="zinc finger region" description="CR-type" evidence="15">
    <location>
        <begin position="143"/>
        <end position="221"/>
    </location>
</feature>
<dbReference type="SUPFAM" id="SSF46565">
    <property type="entry name" value="Chaperone J-domain"/>
    <property type="match status" value="1"/>
</dbReference>
<dbReference type="GO" id="GO:0008270">
    <property type="term" value="F:zinc ion binding"/>
    <property type="evidence" value="ECO:0007669"/>
    <property type="project" value="UniProtKB-UniRule"/>
</dbReference>
<reference evidence="18 19" key="1">
    <citation type="submission" date="2019-02" db="EMBL/GenBank/DDBJ databases">
        <title>Deep-cultivation of Planctomycetes and their phenomic and genomic characterization uncovers novel biology.</title>
        <authorList>
            <person name="Wiegand S."/>
            <person name="Jogler M."/>
            <person name="Boedeker C."/>
            <person name="Pinto D."/>
            <person name="Vollmers J."/>
            <person name="Rivas-Marin E."/>
            <person name="Kohn T."/>
            <person name="Peeters S.H."/>
            <person name="Heuer A."/>
            <person name="Rast P."/>
            <person name="Oberbeckmann S."/>
            <person name="Bunk B."/>
            <person name="Jeske O."/>
            <person name="Meyerdierks A."/>
            <person name="Storesund J.E."/>
            <person name="Kallscheuer N."/>
            <person name="Luecker S."/>
            <person name="Lage O.M."/>
            <person name="Pohl T."/>
            <person name="Merkel B.J."/>
            <person name="Hornburger P."/>
            <person name="Mueller R.-W."/>
            <person name="Bruemmer F."/>
            <person name="Labrenz M."/>
            <person name="Spormann A.M."/>
            <person name="Op den Camp H."/>
            <person name="Overmann J."/>
            <person name="Amann R."/>
            <person name="Jetten M.S.M."/>
            <person name="Mascher T."/>
            <person name="Medema M.H."/>
            <person name="Devos D.P."/>
            <person name="Kaster A.-K."/>
            <person name="Ovreas L."/>
            <person name="Rohde M."/>
            <person name="Galperin M.Y."/>
            <person name="Jogler C."/>
        </authorList>
    </citation>
    <scope>NUCLEOTIDE SEQUENCE [LARGE SCALE GENOMIC DNA]</scope>
    <source>
        <strain evidence="18 19">Poly30</strain>
    </source>
</reference>
<keyword evidence="7 14" id="KW-0863">Zinc-finger</keyword>
<evidence type="ECO:0000313" key="19">
    <source>
        <dbReference type="Proteomes" id="UP000320390"/>
    </source>
</evidence>
<keyword evidence="5 14" id="KW-0479">Metal-binding</keyword>
<dbReference type="GO" id="GO:0031072">
    <property type="term" value="F:heat shock protein binding"/>
    <property type="evidence" value="ECO:0007669"/>
    <property type="project" value="InterPro"/>
</dbReference>
<evidence type="ECO:0000256" key="15">
    <source>
        <dbReference type="PROSITE-ProRule" id="PRU00546"/>
    </source>
</evidence>
<evidence type="ECO:0000256" key="5">
    <source>
        <dbReference type="ARBA" id="ARBA00022723"/>
    </source>
</evidence>
<evidence type="ECO:0000256" key="10">
    <source>
        <dbReference type="ARBA" id="ARBA00023186"/>
    </source>
</evidence>
<dbReference type="InterPro" id="IPR001305">
    <property type="entry name" value="HSP_DnaJ_Cys-rich_dom"/>
</dbReference>
<dbReference type="PRINTS" id="PR00625">
    <property type="entry name" value="JDOMAIN"/>
</dbReference>
<dbReference type="PANTHER" id="PTHR43096">
    <property type="entry name" value="DNAJ HOMOLOG 1, MITOCHONDRIAL-RELATED"/>
    <property type="match status" value="1"/>
</dbReference>
<comment type="domain">
    <text evidence="14">The J domain is necessary and sufficient to stimulate DnaK ATPase activity. Zinc center 1 plays an important role in the autonomous, DnaK-independent chaperone activity of DnaJ. Zinc center 2 is essential for interaction with DnaK and for DnaJ activity.</text>
</comment>
<dbReference type="Gene3D" id="1.10.287.110">
    <property type="entry name" value="DnaJ domain"/>
    <property type="match status" value="1"/>
</dbReference>
<dbReference type="InterPro" id="IPR012724">
    <property type="entry name" value="DnaJ"/>
</dbReference>
<feature type="repeat" description="CXXCXGXG motif" evidence="14">
    <location>
        <begin position="156"/>
        <end position="163"/>
    </location>
</feature>
<feature type="binding site" evidence="14">
    <location>
        <position position="176"/>
    </location>
    <ligand>
        <name>Zn(2+)</name>
        <dbReference type="ChEBI" id="CHEBI:29105"/>
        <label>2</label>
    </ligand>
</feature>
<dbReference type="NCBIfam" id="TIGR02349">
    <property type="entry name" value="DnaJ_bact"/>
    <property type="match status" value="1"/>
</dbReference>
<evidence type="ECO:0000256" key="9">
    <source>
        <dbReference type="ARBA" id="ARBA00023016"/>
    </source>
</evidence>
<feature type="repeat" description="CXXCXGXG motif" evidence="14">
    <location>
        <begin position="173"/>
        <end position="180"/>
    </location>
</feature>
<dbReference type="GO" id="GO:0042026">
    <property type="term" value="P:protein refolding"/>
    <property type="evidence" value="ECO:0007669"/>
    <property type="project" value="TreeGrafter"/>
</dbReference>
<comment type="similarity">
    <text evidence="12 14">Belongs to the DnaJ family.</text>
</comment>
<evidence type="ECO:0000256" key="2">
    <source>
        <dbReference type="ARBA" id="ARBA00011738"/>
    </source>
</evidence>
<dbReference type="HAMAP" id="MF_01152">
    <property type="entry name" value="DnaJ"/>
    <property type="match status" value="1"/>
</dbReference>
<keyword evidence="9 14" id="KW-0346">Stress response</keyword>
<feature type="binding site" evidence="14">
    <location>
        <position position="156"/>
    </location>
    <ligand>
        <name>Zn(2+)</name>
        <dbReference type="ChEBI" id="CHEBI:29105"/>
        <label>1</label>
    </ligand>
</feature>
<feature type="repeat" description="CXXCXGXG motif" evidence="14">
    <location>
        <begin position="195"/>
        <end position="202"/>
    </location>
</feature>
<comment type="function">
    <text evidence="11 14">Participates actively in the response to hyperosmotic and heat shock by preventing the aggregation of stress-denatured proteins and by disaggregating proteins, also in an autonomous, DnaK-independent fashion. Unfolded proteins bind initially to DnaJ; upon interaction with the DnaJ-bound protein, DnaK hydrolyzes its bound ATP, resulting in the formation of a stable complex. GrpE releases ADP from DnaK; ATP binding to DnaK triggers the release of the substrate protein, thus completing the reaction cycle. Several rounds of ATP-dependent interactions between DnaJ, DnaK and GrpE are required for fully efficient folding. Also involved, together with DnaK and GrpE, in the DNA replication of plasmids through activation of initiation proteins.</text>
</comment>
<keyword evidence="3 14" id="KW-0963">Cytoplasm</keyword>
<dbReference type="GO" id="GO:0006260">
    <property type="term" value="P:DNA replication"/>
    <property type="evidence" value="ECO:0007669"/>
    <property type="project" value="UniProtKB-KW"/>
</dbReference>
<dbReference type="GO" id="GO:0005524">
    <property type="term" value="F:ATP binding"/>
    <property type="evidence" value="ECO:0007669"/>
    <property type="project" value="InterPro"/>
</dbReference>
<feature type="domain" description="CR-type" evidence="17">
    <location>
        <begin position="143"/>
        <end position="221"/>
    </location>
</feature>
<dbReference type="PANTHER" id="PTHR43096:SF48">
    <property type="entry name" value="CHAPERONE PROTEIN DNAJ"/>
    <property type="match status" value="1"/>
</dbReference>
<dbReference type="FunFam" id="2.10.230.10:FF:000002">
    <property type="entry name" value="Molecular chaperone DnaJ"/>
    <property type="match status" value="1"/>
</dbReference>
<feature type="binding site" evidence="14">
    <location>
        <position position="195"/>
    </location>
    <ligand>
        <name>Zn(2+)</name>
        <dbReference type="ChEBI" id="CHEBI:29105"/>
        <label>2</label>
    </ligand>
</feature>
<dbReference type="NCBIfam" id="NF008035">
    <property type="entry name" value="PRK10767.1"/>
    <property type="match status" value="1"/>
</dbReference>
<evidence type="ECO:0000256" key="1">
    <source>
        <dbReference type="ARBA" id="ARBA00004496"/>
    </source>
</evidence>
<dbReference type="SMART" id="SM00271">
    <property type="entry name" value="DnaJ"/>
    <property type="match status" value="1"/>
</dbReference>
<dbReference type="InterPro" id="IPR008971">
    <property type="entry name" value="HSP40/DnaJ_pept-bd"/>
</dbReference>
<dbReference type="Gene3D" id="2.10.230.10">
    <property type="entry name" value="Heat shock protein DnaJ, cysteine-rich domain"/>
    <property type="match status" value="1"/>
</dbReference>